<accession>A0A0A9E4I3</accession>
<dbReference type="GO" id="GO:0005663">
    <property type="term" value="C:DNA replication factor C complex"/>
    <property type="evidence" value="ECO:0007669"/>
    <property type="project" value="TreeGrafter"/>
</dbReference>
<dbReference type="GO" id="GO:0006261">
    <property type="term" value="P:DNA-templated DNA replication"/>
    <property type="evidence" value="ECO:0007669"/>
    <property type="project" value="TreeGrafter"/>
</dbReference>
<protein>
    <submittedName>
        <fullName evidence="2">Pco093185f</fullName>
    </submittedName>
</protein>
<name>A0A0A9E4I3_ARUDO</name>
<dbReference type="GO" id="GO:0006281">
    <property type="term" value="P:DNA repair"/>
    <property type="evidence" value="ECO:0007669"/>
    <property type="project" value="TreeGrafter"/>
</dbReference>
<evidence type="ECO:0000256" key="1">
    <source>
        <dbReference type="ARBA" id="ARBA00022705"/>
    </source>
</evidence>
<dbReference type="EMBL" id="GBRH01203957">
    <property type="protein sequence ID" value="JAD93938.1"/>
    <property type="molecule type" value="Transcribed_RNA"/>
</dbReference>
<dbReference type="Pfam" id="PF03215">
    <property type="entry name" value="Rad17"/>
    <property type="match status" value="1"/>
</dbReference>
<dbReference type="InterPro" id="IPR050238">
    <property type="entry name" value="DNA_Rep/Repair_Clamp_Loader"/>
</dbReference>
<evidence type="ECO:0000313" key="2">
    <source>
        <dbReference type="EMBL" id="JAD93938.1"/>
    </source>
</evidence>
<dbReference type="PANTHER" id="PTHR11669">
    <property type="entry name" value="REPLICATION FACTOR C / DNA POLYMERASE III GAMMA-TAU SUBUNIT"/>
    <property type="match status" value="1"/>
</dbReference>
<dbReference type="Gene3D" id="3.40.50.300">
    <property type="entry name" value="P-loop containing nucleotide triphosphate hydrolases"/>
    <property type="match status" value="1"/>
</dbReference>
<reference evidence="2" key="1">
    <citation type="submission" date="2014-09" db="EMBL/GenBank/DDBJ databases">
        <authorList>
            <person name="Magalhaes I.L.F."/>
            <person name="Oliveira U."/>
            <person name="Santos F.R."/>
            <person name="Vidigal T.H.D.A."/>
            <person name="Brescovit A.D."/>
            <person name="Santos A.J."/>
        </authorList>
    </citation>
    <scope>NUCLEOTIDE SEQUENCE</scope>
    <source>
        <tissue evidence="2">Shoot tissue taken approximately 20 cm above the soil surface</tissue>
    </source>
</reference>
<sequence>MLWVDKYRPKTLDKVTVHDQIAQNLRKLVSEQDCPHLMFYGPSGSGKKTLILALVKQMFGAGAEKVKLENKTWKIDASPNFLEDHLCYSLLLKVLQIVMFC</sequence>
<dbReference type="InterPro" id="IPR027417">
    <property type="entry name" value="P-loop_NTPase"/>
</dbReference>
<proteinExistence type="predicted"/>
<keyword evidence="1" id="KW-0235">DNA replication</keyword>
<organism evidence="2">
    <name type="scientific">Arundo donax</name>
    <name type="common">Giant reed</name>
    <name type="synonym">Donax arundinaceus</name>
    <dbReference type="NCBI Taxonomy" id="35708"/>
    <lineage>
        <taxon>Eukaryota</taxon>
        <taxon>Viridiplantae</taxon>
        <taxon>Streptophyta</taxon>
        <taxon>Embryophyta</taxon>
        <taxon>Tracheophyta</taxon>
        <taxon>Spermatophyta</taxon>
        <taxon>Magnoliopsida</taxon>
        <taxon>Liliopsida</taxon>
        <taxon>Poales</taxon>
        <taxon>Poaceae</taxon>
        <taxon>PACMAD clade</taxon>
        <taxon>Arundinoideae</taxon>
        <taxon>Arundineae</taxon>
        <taxon>Arundo</taxon>
    </lineage>
</organism>
<dbReference type="SUPFAM" id="SSF52540">
    <property type="entry name" value="P-loop containing nucleoside triphosphate hydrolases"/>
    <property type="match status" value="1"/>
</dbReference>
<dbReference type="GO" id="GO:0005634">
    <property type="term" value="C:nucleus"/>
    <property type="evidence" value="ECO:0007669"/>
    <property type="project" value="TreeGrafter"/>
</dbReference>
<dbReference type="PANTHER" id="PTHR11669:SF1">
    <property type="entry name" value="REPLICATION FACTOR C SUBUNIT 3"/>
    <property type="match status" value="1"/>
</dbReference>
<reference evidence="2" key="2">
    <citation type="journal article" date="2015" name="Data Brief">
        <title>Shoot transcriptome of the giant reed, Arundo donax.</title>
        <authorList>
            <person name="Barrero R.A."/>
            <person name="Guerrero F.D."/>
            <person name="Moolhuijzen P."/>
            <person name="Goolsby J.A."/>
            <person name="Tidwell J."/>
            <person name="Bellgard S.E."/>
            <person name="Bellgard M.I."/>
        </authorList>
    </citation>
    <scope>NUCLEOTIDE SEQUENCE</scope>
    <source>
        <tissue evidence="2">Shoot tissue taken approximately 20 cm above the soil surface</tissue>
    </source>
</reference>
<dbReference type="AlphaFoldDB" id="A0A0A9E4I3"/>
<dbReference type="GO" id="GO:0003689">
    <property type="term" value="F:DNA clamp loader activity"/>
    <property type="evidence" value="ECO:0007669"/>
    <property type="project" value="TreeGrafter"/>
</dbReference>